<dbReference type="EMBL" id="JAJBZT010000007">
    <property type="protein sequence ID" value="MCB6184545.1"/>
    <property type="molecule type" value="Genomic_DNA"/>
</dbReference>
<sequence length="611" mass="69508">MDNPHTQKPRVLLVDDTPQNLHLLGEMLSSLDIEIFVASDGQKCLDIAATHHPVLILLDVMMPNMDGFEVCRRLKANPDTASIPVIFVTAKTEDVAIGFSVGGADYITKPVRQEEVLARVSYQLDMYFLQNKLTLANANLEEKVRERTAELTLLNFQLREEINERRYLQDRLSYLASHDFVTKAHNVSALNSHCSHLLAKVQLNPQIAADFILLDISQFKSLSESFGYVAGDEVLRQFTDLVSAQLDKGDFFARIGGDKFGIVRESFVGDGSTVSSEVFLKGLIETINEHKFIWNSYVIKLQISSAIVGFSTEIFSFDHLMLIADEVLFECKREKSGVLVYTPKSNDDAQHRHHYDWAVTILDALEHDHFRVYFQCQYPVNATQAKLRFETLVRMWDNKNNSLILPGNFIKSAERFMLISELDRWMIKHVFEFFNTHRELIPSIDKVSINLSAVSLREPHLCDFILNLLLSYDLPGSMFCFEITETEAIINIAKARGLMERLKEAGCYFALDDFGSGFASFSYLKDLPFDYIKIDGVFIREMDTDPTQLALVKSMVEMAHRLDKPVVAEYVENTTVLDRLSQLNVEWAQGFALHKPEELTVLAINNKMASS</sequence>
<dbReference type="SMART" id="SM00052">
    <property type="entry name" value="EAL"/>
    <property type="match status" value="1"/>
</dbReference>
<dbReference type="SMART" id="SM00267">
    <property type="entry name" value="GGDEF"/>
    <property type="match status" value="1"/>
</dbReference>
<dbReference type="InterPro" id="IPR011006">
    <property type="entry name" value="CheY-like_superfamily"/>
</dbReference>
<dbReference type="PANTHER" id="PTHR33121">
    <property type="entry name" value="CYCLIC DI-GMP PHOSPHODIESTERASE PDEF"/>
    <property type="match status" value="1"/>
</dbReference>
<evidence type="ECO:0000313" key="6">
    <source>
        <dbReference type="Proteomes" id="UP001165395"/>
    </source>
</evidence>
<dbReference type="InterPro" id="IPR035919">
    <property type="entry name" value="EAL_sf"/>
</dbReference>
<dbReference type="SUPFAM" id="SSF55073">
    <property type="entry name" value="Nucleotide cyclase"/>
    <property type="match status" value="1"/>
</dbReference>
<reference evidence="5" key="1">
    <citation type="submission" date="2021-10" db="EMBL/GenBank/DDBJ databases">
        <title>The complete genome sequence of Leeia sp. TBRC 13508.</title>
        <authorList>
            <person name="Charoenyingcharoen P."/>
            <person name="Yukphan P."/>
        </authorList>
    </citation>
    <scope>NUCLEOTIDE SEQUENCE</scope>
    <source>
        <strain evidence="5">TBRC 13508</strain>
    </source>
</reference>
<dbReference type="PROSITE" id="PS50110">
    <property type="entry name" value="RESPONSE_REGULATORY"/>
    <property type="match status" value="1"/>
</dbReference>
<dbReference type="InterPro" id="IPR029787">
    <property type="entry name" value="Nucleotide_cyclase"/>
</dbReference>
<dbReference type="Pfam" id="PF00072">
    <property type="entry name" value="Response_reg"/>
    <property type="match status" value="1"/>
</dbReference>
<dbReference type="PROSITE" id="PS50883">
    <property type="entry name" value="EAL"/>
    <property type="match status" value="1"/>
</dbReference>
<dbReference type="InterPro" id="IPR001789">
    <property type="entry name" value="Sig_transdc_resp-reg_receiver"/>
</dbReference>
<accession>A0ABS8D8M2</accession>
<dbReference type="PROSITE" id="PS50887">
    <property type="entry name" value="GGDEF"/>
    <property type="match status" value="1"/>
</dbReference>
<dbReference type="RefSeq" id="WP_227181354.1">
    <property type="nucleotide sequence ID" value="NZ_JAJBZT010000007.1"/>
</dbReference>
<dbReference type="CDD" id="cd19920">
    <property type="entry name" value="REC_PA4781-like"/>
    <property type="match status" value="1"/>
</dbReference>
<dbReference type="InterPro" id="IPR050706">
    <property type="entry name" value="Cyclic-di-GMP_PDE-like"/>
</dbReference>
<evidence type="ECO:0000259" key="4">
    <source>
        <dbReference type="PROSITE" id="PS50887"/>
    </source>
</evidence>
<feature type="domain" description="EAL" evidence="3">
    <location>
        <begin position="354"/>
        <end position="610"/>
    </location>
</feature>
<dbReference type="SUPFAM" id="SSF141868">
    <property type="entry name" value="EAL domain-like"/>
    <property type="match status" value="1"/>
</dbReference>
<dbReference type="PANTHER" id="PTHR33121:SF23">
    <property type="entry name" value="CYCLIC DI-GMP PHOSPHODIESTERASE PDEB"/>
    <property type="match status" value="1"/>
</dbReference>
<comment type="caution">
    <text evidence="5">The sequence shown here is derived from an EMBL/GenBank/DDBJ whole genome shotgun (WGS) entry which is preliminary data.</text>
</comment>
<dbReference type="Gene3D" id="3.20.20.450">
    <property type="entry name" value="EAL domain"/>
    <property type="match status" value="1"/>
</dbReference>
<dbReference type="Proteomes" id="UP001165395">
    <property type="component" value="Unassembled WGS sequence"/>
</dbReference>
<keyword evidence="1" id="KW-0597">Phosphoprotein</keyword>
<dbReference type="InterPro" id="IPR000160">
    <property type="entry name" value="GGDEF_dom"/>
</dbReference>
<protein>
    <submittedName>
        <fullName evidence="5">EAL domain-containing protein</fullName>
    </submittedName>
</protein>
<feature type="domain" description="GGDEF" evidence="4">
    <location>
        <begin position="207"/>
        <end position="343"/>
    </location>
</feature>
<dbReference type="CDD" id="cd01948">
    <property type="entry name" value="EAL"/>
    <property type="match status" value="1"/>
</dbReference>
<dbReference type="Pfam" id="PF00990">
    <property type="entry name" value="GGDEF"/>
    <property type="match status" value="1"/>
</dbReference>
<dbReference type="SMART" id="SM00448">
    <property type="entry name" value="REC"/>
    <property type="match status" value="1"/>
</dbReference>
<evidence type="ECO:0000259" key="2">
    <source>
        <dbReference type="PROSITE" id="PS50110"/>
    </source>
</evidence>
<keyword evidence="6" id="KW-1185">Reference proteome</keyword>
<evidence type="ECO:0000256" key="1">
    <source>
        <dbReference type="PROSITE-ProRule" id="PRU00169"/>
    </source>
</evidence>
<name>A0ABS8D8M2_9NEIS</name>
<gene>
    <name evidence="5" type="ORF">LIN78_13435</name>
</gene>
<evidence type="ECO:0000259" key="3">
    <source>
        <dbReference type="PROSITE" id="PS50883"/>
    </source>
</evidence>
<dbReference type="InterPro" id="IPR043128">
    <property type="entry name" value="Rev_trsase/Diguanyl_cyclase"/>
</dbReference>
<dbReference type="NCBIfam" id="TIGR00254">
    <property type="entry name" value="GGDEF"/>
    <property type="match status" value="1"/>
</dbReference>
<dbReference type="SUPFAM" id="SSF52172">
    <property type="entry name" value="CheY-like"/>
    <property type="match status" value="1"/>
</dbReference>
<evidence type="ECO:0000313" key="5">
    <source>
        <dbReference type="EMBL" id="MCB6184545.1"/>
    </source>
</evidence>
<proteinExistence type="predicted"/>
<dbReference type="Gene3D" id="3.40.50.2300">
    <property type="match status" value="1"/>
</dbReference>
<feature type="domain" description="Response regulatory" evidence="2">
    <location>
        <begin position="10"/>
        <end position="124"/>
    </location>
</feature>
<dbReference type="Gene3D" id="3.30.70.270">
    <property type="match status" value="1"/>
</dbReference>
<dbReference type="CDD" id="cd01949">
    <property type="entry name" value="GGDEF"/>
    <property type="match status" value="1"/>
</dbReference>
<organism evidence="5 6">
    <name type="scientific">Leeia speluncae</name>
    <dbReference type="NCBI Taxonomy" id="2884804"/>
    <lineage>
        <taxon>Bacteria</taxon>
        <taxon>Pseudomonadati</taxon>
        <taxon>Pseudomonadota</taxon>
        <taxon>Betaproteobacteria</taxon>
        <taxon>Neisseriales</taxon>
        <taxon>Leeiaceae</taxon>
        <taxon>Leeia</taxon>
    </lineage>
</organism>
<dbReference type="PROSITE" id="PS50007">
    <property type="entry name" value="PIPLC_X_DOMAIN"/>
    <property type="match status" value="1"/>
</dbReference>
<dbReference type="InterPro" id="IPR001633">
    <property type="entry name" value="EAL_dom"/>
</dbReference>
<dbReference type="Pfam" id="PF00563">
    <property type="entry name" value="EAL"/>
    <property type="match status" value="1"/>
</dbReference>
<feature type="modified residue" description="4-aspartylphosphate" evidence="1">
    <location>
        <position position="59"/>
    </location>
</feature>